<accession>A0A921MVF8</accession>
<comment type="caution">
    <text evidence="1">The sequence shown here is derived from an EMBL/GenBank/DDBJ whole genome shotgun (WGS) entry which is preliminary data.</text>
</comment>
<dbReference type="AlphaFoldDB" id="A0A921MVF8"/>
<proteinExistence type="predicted"/>
<dbReference type="SUPFAM" id="SSF53649">
    <property type="entry name" value="Alkaline phosphatase-like"/>
    <property type="match status" value="1"/>
</dbReference>
<dbReference type="Gene3D" id="3.40.720.10">
    <property type="entry name" value="Alkaline Phosphatase, subunit A"/>
    <property type="match status" value="1"/>
</dbReference>
<evidence type="ECO:0000313" key="1">
    <source>
        <dbReference type="EMBL" id="HJG90841.1"/>
    </source>
</evidence>
<dbReference type="Pfam" id="PF01663">
    <property type="entry name" value="Phosphodiest"/>
    <property type="match status" value="1"/>
</dbReference>
<reference evidence="1" key="1">
    <citation type="journal article" date="2021" name="PeerJ">
        <title>Extensive microbial diversity within the chicken gut microbiome revealed by metagenomics and culture.</title>
        <authorList>
            <person name="Gilroy R."/>
            <person name="Ravi A."/>
            <person name="Getino M."/>
            <person name="Pursley I."/>
            <person name="Horton D.L."/>
            <person name="Alikhan N.F."/>
            <person name="Baker D."/>
            <person name="Gharbi K."/>
            <person name="Hall N."/>
            <person name="Watson M."/>
            <person name="Adriaenssens E.M."/>
            <person name="Foster-Nyarko E."/>
            <person name="Jarju S."/>
            <person name="Secka A."/>
            <person name="Antonio M."/>
            <person name="Oren A."/>
            <person name="Chaudhuri R.R."/>
            <person name="La Ragione R."/>
            <person name="Hildebrand F."/>
            <person name="Pallen M.J."/>
        </authorList>
    </citation>
    <scope>NUCLEOTIDE SEQUENCE</scope>
    <source>
        <strain evidence="1">ChiGjej5B5-22894</strain>
    </source>
</reference>
<dbReference type="PANTHER" id="PTHR10151">
    <property type="entry name" value="ECTONUCLEOTIDE PYROPHOSPHATASE/PHOSPHODIESTERASE"/>
    <property type="match status" value="1"/>
</dbReference>
<dbReference type="GO" id="GO:0016787">
    <property type="term" value="F:hydrolase activity"/>
    <property type="evidence" value="ECO:0007669"/>
    <property type="project" value="UniProtKB-ARBA"/>
</dbReference>
<reference evidence="1" key="2">
    <citation type="submission" date="2021-09" db="EMBL/GenBank/DDBJ databases">
        <authorList>
            <person name="Gilroy R."/>
        </authorList>
    </citation>
    <scope>NUCLEOTIDE SEQUENCE</scope>
    <source>
        <strain evidence="1">ChiGjej5B5-22894</strain>
    </source>
</reference>
<sequence>MNAPVTLPDWPADLLPPPFAAGERPALLDVLRPLVRSPQPGRDLVILLDGVGADLLQEHRALTPTLRRLEQGISRVRTVSPATTSSAMVSLHTGLSPLEHGVLGYLTYDPRTGTALNQISGAPGTDPRTWMPEASLVEAGTRRAVQVGPRKHAGSHLSGVAYRGWEFRGHGGGDRVQTVLGAMRAAGPDGLVHLHVDDVDHAGHRHGIDSEQWRSALAEVDGLLGTLLRRLPSGTRIHLTADHGMVDTSPAHTTDLADHPQLLRLVDEVAGEARALALHAVRGEGAAEELALGLSQLLGDSALVLRREQVLSIGLLGPVGTEVSARVAGRLPDVLVLSRGRAGVDDFSRRPATARAMVGVHGSLTPEESWVPLLRTES</sequence>
<dbReference type="InterPro" id="IPR017850">
    <property type="entry name" value="Alkaline_phosphatase_core_sf"/>
</dbReference>
<dbReference type="InterPro" id="IPR002591">
    <property type="entry name" value="Phosphodiest/P_Trfase"/>
</dbReference>
<organism evidence="1 2">
    <name type="scientific">Brachybacterium massiliense</name>
    <dbReference type="NCBI Taxonomy" id="1755098"/>
    <lineage>
        <taxon>Bacteria</taxon>
        <taxon>Bacillati</taxon>
        <taxon>Actinomycetota</taxon>
        <taxon>Actinomycetes</taxon>
        <taxon>Micrococcales</taxon>
        <taxon>Dermabacteraceae</taxon>
        <taxon>Brachybacterium</taxon>
    </lineage>
</organism>
<dbReference type="Proteomes" id="UP000742460">
    <property type="component" value="Unassembled WGS sequence"/>
</dbReference>
<dbReference type="PANTHER" id="PTHR10151:SF120">
    <property type="entry name" value="BIS(5'-ADENOSYL)-TRIPHOSPHATASE"/>
    <property type="match status" value="1"/>
</dbReference>
<evidence type="ECO:0000313" key="2">
    <source>
        <dbReference type="Proteomes" id="UP000742460"/>
    </source>
</evidence>
<gene>
    <name evidence="1" type="ORF">K8V81_03860</name>
</gene>
<protein>
    <submittedName>
        <fullName evidence="1">Alkaline phosphatase family protein</fullName>
    </submittedName>
</protein>
<name>A0A921MVF8_9MICO</name>
<dbReference type="EMBL" id="DYUE01000098">
    <property type="protein sequence ID" value="HJG90841.1"/>
    <property type="molecule type" value="Genomic_DNA"/>
</dbReference>